<organism evidence="2 3">
    <name type="scientific">Cyprinus carpio</name>
    <name type="common">Common carp</name>
    <dbReference type="NCBI Taxonomy" id="7962"/>
    <lineage>
        <taxon>Eukaryota</taxon>
        <taxon>Metazoa</taxon>
        <taxon>Chordata</taxon>
        <taxon>Craniata</taxon>
        <taxon>Vertebrata</taxon>
        <taxon>Euteleostomi</taxon>
        <taxon>Actinopterygii</taxon>
        <taxon>Neopterygii</taxon>
        <taxon>Teleostei</taxon>
        <taxon>Ostariophysi</taxon>
        <taxon>Cypriniformes</taxon>
        <taxon>Cyprinidae</taxon>
        <taxon>Cyprininae</taxon>
        <taxon>Cyprinus</taxon>
    </lineage>
</organism>
<dbReference type="Proteomes" id="UP000694700">
    <property type="component" value="Unplaced"/>
</dbReference>
<evidence type="ECO:0000256" key="1">
    <source>
        <dbReference type="SAM" id="MobiDB-lite"/>
    </source>
</evidence>
<evidence type="ECO:0000313" key="3">
    <source>
        <dbReference type="Proteomes" id="UP000694700"/>
    </source>
</evidence>
<sequence length="365" mass="40299">MCVSSVFTSRNGSIQTIPCLNKKLKSVTDAVIGLQYIWEYRSPSKSVPPHYQCKLCKVQRLQNEIAAHITGWKHSFRYLKQNHKDKVPHEEEAALKDPAIRKAIKAAAAEVEKAEGRGQIKTVLKEPFEVMAFQDMKSAQPNPAFAGAAGILGPPPRGLKPGGPYGGPMYMGDFPPRGGMMPDFSPGMRGGMDEPPMRRGYSDMGDFTSPGRYGNSMPGPDRGMMETDNMHHFSDDGPMRMGPDSFGPGQHNEGRGRPFPNDMSMNSSSDRLLGHGPKGPENNSLPATLLKYLDSFRIENEDDAQIVLKVTQKLTDVLMEYRLRSISTVPSVKPLPSMNYSSSCLPHNSKDRFSSSMPGPSRFYN</sequence>
<feature type="region of interest" description="Disordered" evidence="1">
    <location>
        <begin position="343"/>
        <end position="365"/>
    </location>
</feature>
<feature type="compositionally biased region" description="Polar residues" evidence="1">
    <location>
        <begin position="354"/>
        <end position="365"/>
    </location>
</feature>
<accession>A0A8C1XXL2</accession>
<reference evidence="2" key="1">
    <citation type="submission" date="2025-08" db="UniProtKB">
        <authorList>
            <consortium name="Ensembl"/>
        </authorList>
    </citation>
    <scope>IDENTIFICATION</scope>
</reference>
<evidence type="ECO:0000313" key="2">
    <source>
        <dbReference type="Ensembl" id="ENSCCRP00015088551.1"/>
    </source>
</evidence>
<protein>
    <submittedName>
        <fullName evidence="2">Si:ch211-197h24.6</fullName>
    </submittedName>
</protein>
<feature type="region of interest" description="Disordered" evidence="1">
    <location>
        <begin position="240"/>
        <end position="284"/>
    </location>
</feature>
<proteinExistence type="predicted"/>
<dbReference type="Ensembl" id="ENSCCRT00015091412.1">
    <property type="protein sequence ID" value="ENSCCRP00015088551.1"/>
    <property type="gene ID" value="ENSCCRG00015035748.1"/>
</dbReference>
<dbReference type="AlphaFoldDB" id="A0A8C1XXL2"/>
<name>A0A8C1XXL2_CYPCA</name>